<sequence>MDSVHQRMMGQHCHRKTRPSVFRHAPAPRQPHIAVRRLGDRLGHGRIVEPGNAGDEEVFPAVSVLTDCSAVPGRFQRLAPLRQKGFPRKRPVQRTIGIGPVGFCHGAGAAAAAVLHHPVSLDPPPQLRHGVGRRQNLIGKREEKRRAAAF</sequence>
<name>A0A645B937_9ZZZZ</name>
<dbReference type="AlphaFoldDB" id="A0A645B937"/>
<gene>
    <name evidence="1" type="ORF">SDC9_106489</name>
</gene>
<accession>A0A645B937</accession>
<dbReference type="EMBL" id="VSSQ01017388">
    <property type="protein sequence ID" value="MPM59643.1"/>
    <property type="molecule type" value="Genomic_DNA"/>
</dbReference>
<protein>
    <submittedName>
        <fullName evidence="1">Uncharacterized protein</fullName>
    </submittedName>
</protein>
<organism evidence="1">
    <name type="scientific">bioreactor metagenome</name>
    <dbReference type="NCBI Taxonomy" id="1076179"/>
    <lineage>
        <taxon>unclassified sequences</taxon>
        <taxon>metagenomes</taxon>
        <taxon>ecological metagenomes</taxon>
    </lineage>
</organism>
<evidence type="ECO:0000313" key="1">
    <source>
        <dbReference type="EMBL" id="MPM59643.1"/>
    </source>
</evidence>
<proteinExistence type="predicted"/>
<reference evidence="1" key="1">
    <citation type="submission" date="2019-08" db="EMBL/GenBank/DDBJ databases">
        <authorList>
            <person name="Kucharzyk K."/>
            <person name="Murdoch R.W."/>
            <person name="Higgins S."/>
            <person name="Loffler F."/>
        </authorList>
    </citation>
    <scope>NUCLEOTIDE SEQUENCE</scope>
</reference>
<comment type="caution">
    <text evidence="1">The sequence shown here is derived from an EMBL/GenBank/DDBJ whole genome shotgun (WGS) entry which is preliminary data.</text>
</comment>